<reference evidence="1" key="1">
    <citation type="submission" date="2024-03" db="EMBL/GenBank/DDBJ databases">
        <title>Diverse circular DNA viruses in blood, oral, and fecal samples of captive lemurs.</title>
        <authorList>
            <person name="Paietta E.N."/>
            <person name="Kraberger S."/>
            <person name="Lund M.C."/>
            <person name="Custer J.M."/>
            <person name="Vargas K.M."/>
            <person name="Ehmke E.E."/>
            <person name="Yoder A.D."/>
            <person name="Varsani A."/>
        </authorList>
    </citation>
    <scope>NUCLEOTIDE SEQUENCE</scope>
    <source>
        <strain evidence="1">Duke_28FS_2</strain>
    </source>
</reference>
<accession>A0AAU8B8P2</accession>
<evidence type="ECO:0008006" key="2">
    <source>
        <dbReference type="Google" id="ProtNLM"/>
    </source>
</evidence>
<organism evidence="1">
    <name type="scientific">Dulem virus 33</name>
    <dbReference type="NCBI Taxonomy" id="3145751"/>
    <lineage>
        <taxon>Viruses</taxon>
        <taxon>Duplodnaviria</taxon>
        <taxon>Heunggongvirae</taxon>
        <taxon>Uroviricota</taxon>
        <taxon>Caudoviricetes</taxon>
    </lineage>
</organism>
<proteinExistence type="predicted"/>
<protein>
    <recommendedName>
        <fullName evidence="2">Transposase</fullName>
    </recommendedName>
</protein>
<sequence length="114" mass="12730">MPRKAHYKVPTEEEILAQNNVPVEMACRFIGWSSPTLYYALQDQRAPFGMAVKSPKGGWAYNISPGLLVKYKRGDLPTYRLNEVINFAAKGVEQVINAKLSTVQRMISVVDGIS</sequence>
<dbReference type="EMBL" id="PP511792">
    <property type="protein sequence ID" value="XCD07598.1"/>
    <property type="molecule type" value="Genomic_DNA"/>
</dbReference>
<evidence type="ECO:0000313" key="1">
    <source>
        <dbReference type="EMBL" id="XCD07598.1"/>
    </source>
</evidence>
<name>A0AAU8B8P2_9CAUD</name>